<name>A0A285EF60_9ACTN</name>
<feature type="transmembrane region" description="Helical" evidence="2">
    <location>
        <begin position="76"/>
        <end position="96"/>
    </location>
</feature>
<reference evidence="3 4" key="1">
    <citation type="submission" date="2017-09" db="EMBL/GenBank/DDBJ databases">
        <authorList>
            <person name="Ehlers B."/>
            <person name="Leendertz F.H."/>
        </authorList>
    </citation>
    <scope>NUCLEOTIDE SEQUENCE [LARGE SCALE GENOMIC DNA]</scope>
    <source>
        <strain evidence="3 4">DSM 46844</strain>
    </source>
</reference>
<keyword evidence="2" id="KW-0812">Transmembrane</keyword>
<dbReference type="AlphaFoldDB" id="A0A285EF60"/>
<accession>A0A285EF60</accession>
<dbReference type="EMBL" id="OBDO01000007">
    <property type="protein sequence ID" value="SNX97503.1"/>
    <property type="molecule type" value="Genomic_DNA"/>
</dbReference>
<keyword evidence="4" id="KW-1185">Reference proteome</keyword>
<evidence type="ECO:0000313" key="3">
    <source>
        <dbReference type="EMBL" id="SNX97503.1"/>
    </source>
</evidence>
<dbReference type="Pfam" id="PF17240">
    <property type="entry name" value="DUF5313"/>
    <property type="match status" value="1"/>
</dbReference>
<gene>
    <name evidence="3" type="ORF">SAMN06893097_107145</name>
</gene>
<feature type="region of interest" description="Disordered" evidence="1">
    <location>
        <begin position="121"/>
        <end position="150"/>
    </location>
</feature>
<dbReference type="OrthoDB" id="5195204at2"/>
<sequence>MTDPVQHDTSEPIVRPAPHRWVRYAFGGALPARHRGWVLYDTTTRTWALRHVVRMLVQLAVPIALLLAFLPAGWGLRLACAGGGLALALFYSLAYMPEAVENRVVKAGYPAGTATKVRDRASLARQQQETERKRAANAKRAARYRDRMGR</sequence>
<evidence type="ECO:0000313" key="4">
    <source>
        <dbReference type="Proteomes" id="UP000219514"/>
    </source>
</evidence>
<dbReference type="Proteomes" id="UP000219514">
    <property type="component" value="Unassembled WGS sequence"/>
</dbReference>
<evidence type="ECO:0000256" key="1">
    <source>
        <dbReference type="SAM" id="MobiDB-lite"/>
    </source>
</evidence>
<keyword evidence="2" id="KW-1133">Transmembrane helix</keyword>
<dbReference type="InterPro" id="IPR035197">
    <property type="entry name" value="DUF5313"/>
</dbReference>
<dbReference type="RefSeq" id="WP_097207465.1">
    <property type="nucleotide sequence ID" value="NZ_JACHXB010000006.1"/>
</dbReference>
<proteinExistence type="predicted"/>
<protein>
    <recommendedName>
        <fullName evidence="5">DUF5313 domain-containing protein</fullName>
    </recommendedName>
</protein>
<evidence type="ECO:0000256" key="2">
    <source>
        <dbReference type="SAM" id="Phobius"/>
    </source>
</evidence>
<keyword evidence="2" id="KW-0472">Membrane</keyword>
<feature type="transmembrane region" description="Helical" evidence="2">
    <location>
        <begin position="52"/>
        <end position="70"/>
    </location>
</feature>
<feature type="compositionally biased region" description="Basic and acidic residues" evidence="1">
    <location>
        <begin position="121"/>
        <end position="134"/>
    </location>
</feature>
<organism evidence="3 4">
    <name type="scientific">Geodermatophilus sabuli</name>
    <dbReference type="NCBI Taxonomy" id="1564158"/>
    <lineage>
        <taxon>Bacteria</taxon>
        <taxon>Bacillati</taxon>
        <taxon>Actinomycetota</taxon>
        <taxon>Actinomycetes</taxon>
        <taxon>Geodermatophilales</taxon>
        <taxon>Geodermatophilaceae</taxon>
        <taxon>Geodermatophilus</taxon>
    </lineage>
</organism>
<evidence type="ECO:0008006" key="5">
    <source>
        <dbReference type="Google" id="ProtNLM"/>
    </source>
</evidence>